<dbReference type="PANTHER" id="PTHR38940:SF5">
    <property type="match status" value="1"/>
</dbReference>
<dbReference type="PROSITE" id="PS51360">
    <property type="entry name" value="PLUS3"/>
    <property type="match status" value="1"/>
</dbReference>
<keyword evidence="3" id="KW-1185">Reference proteome</keyword>
<accession>A0AAD5CBF9</accession>
<dbReference type="SMART" id="SM00719">
    <property type="entry name" value="Plus3"/>
    <property type="match status" value="1"/>
</dbReference>
<feature type="domain" description="Plus3" evidence="1">
    <location>
        <begin position="330"/>
        <end position="459"/>
    </location>
</feature>
<dbReference type="AlphaFoldDB" id="A0AAD5CBF9"/>
<dbReference type="GO" id="GO:0003677">
    <property type="term" value="F:DNA binding"/>
    <property type="evidence" value="ECO:0007669"/>
    <property type="project" value="InterPro"/>
</dbReference>
<evidence type="ECO:0000259" key="1">
    <source>
        <dbReference type="PROSITE" id="PS51360"/>
    </source>
</evidence>
<reference evidence="2" key="1">
    <citation type="submission" date="2022-06" db="EMBL/GenBank/DDBJ databases">
        <title>Uncovering the hologenomic basis of an extraordinary plant invasion.</title>
        <authorList>
            <person name="Bieker V.C."/>
            <person name="Martin M.D."/>
            <person name="Gilbert T."/>
            <person name="Hodgins K."/>
            <person name="Battlay P."/>
            <person name="Petersen B."/>
            <person name="Wilson J."/>
        </authorList>
    </citation>
    <scope>NUCLEOTIDE SEQUENCE</scope>
    <source>
        <strain evidence="2">AA19_3_7</strain>
        <tissue evidence="2">Leaf</tissue>
    </source>
</reference>
<protein>
    <recommendedName>
        <fullName evidence="1">Plus3 domain-containing protein</fullName>
    </recommendedName>
</protein>
<proteinExistence type="predicted"/>
<dbReference type="PANTHER" id="PTHR38940">
    <property type="entry name" value="PLUS3 DOMAIN-CONTAINING PROTEIN"/>
    <property type="match status" value="1"/>
</dbReference>
<dbReference type="InterPro" id="IPR036128">
    <property type="entry name" value="Plus3-like_sf"/>
</dbReference>
<name>A0AAD5CBF9_AMBAR</name>
<sequence length="459" mass="51645">MNDVKANLEFDASITNQLKSCNTGAGANASSKADMMQFVESDTLAELVWSPKTGLSIKFAEEKPCFMWEVGPTDMRSENTQNEQHIASLTTCHVSCTGSQNQGAVDKLCEQLFEDGMMGSGDGSSSRSRSPLKIEPMMQYKPSKCVEKANVKMHNIKMEKDGYFSDPFLENAQVAIFENKTAEKHQVESLGSMESCRSSANFLTERKRKCDFEQQLILGSKRLKNEFDGSSFMNWISNTLKGLKNNHNIYDTRVGGFESKHVGFHNVFRSLFSPETIKKFENKSTGSYGSKETVLDGICGHKSLGYLEIKDKETVKRVSFYERLTKEAPKDMFDTIRKLRLSRTDILKWMNSRSSVGHNLDGFFLRLRVSKWEEGAGGSRYYVACITGSQGETPCKDLKQSIRVKVGDVECLVQSQHVSNNDFLEDELIAWWEKTLQNGGIPVVKDLKSKLAERITFGV</sequence>
<dbReference type="Gene3D" id="3.90.70.200">
    <property type="entry name" value="Plus-3 domain"/>
    <property type="match status" value="1"/>
</dbReference>
<dbReference type="Pfam" id="PF03126">
    <property type="entry name" value="Plus-3"/>
    <property type="match status" value="1"/>
</dbReference>
<evidence type="ECO:0000313" key="2">
    <source>
        <dbReference type="EMBL" id="KAI7738782.1"/>
    </source>
</evidence>
<comment type="caution">
    <text evidence="2">The sequence shown here is derived from an EMBL/GenBank/DDBJ whole genome shotgun (WGS) entry which is preliminary data.</text>
</comment>
<dbReference type="SUPFAM" id="SSF159042">
    <property type="entry name" value="Plus3-like"/>
    <property type="match status" value="1"/>
</dbReference>
<dbReference type="InterPro" id="IPR004343">
    <property type="entry name" value="Plus-3_dom"/>
</dbReference>
<dbReference type="EMBL" id="JAMZMK010008720">
    <property type="protein sequence ID" value="KAI7738782.1"/>
    <property type="molecule type" value="Genomic_DNA"/>
</dbReference>
<evidence type="ECO:0000313" key="3">
    <source>
        <dbReference type="Proteomes" id="UP001206925"/>
    </source>
</evidence>
<dbReference type="Proteomes" id="UP001206925">
    <property type="component" value="Unassembled WGS sequence"/>
</dbReference>
<gene>
    <name evidence="2" type="ORF">M8C21_021079</name>
</gene>
<organism evidence="2 3">
    <name type="scientific">Ambrosia artemisiifolia</name>
    <name type="common">Common ragweed</name>
    <dbReference type="NCBI Taxonomy" id="4212"/>
    <lineage>
        <taxon>Eukaryota</taxon>
        <taxon>Viridiplantae</taxon>
        <taxon>Streptophyta</taxon>
        <taxon>Embryophyta</taxon>
        <taxon>Tracheophyta</taxon>
        <taxon>Spermatophyta</taxon>
        <taxon>Magnoliopsida</taxon>
        <taxon>eudicotyledons</taxon>
        <taxon>Gunneridae</taxon>
        <taxon>Pentapetalae</taxon>
        <taxon>asterids</taxon>
        <taxon>campanulids</taxon>
        <taxon>Asterales</taxon>
        <taxon>Asteraceae</taxon>
        <taxon>Asteroideae</taxon>
        <taxon>Heliantheae alliance</taxon>
        <taxon>Heliantheae</taxon>
        <taxon>Ambrosia</taxon>
    </lineage>
</organism>